<organism evidence="1 2">
    <name type="scientific">Nelumbo nucifera</name>
    <name type="common">Sacred lotus</name>
    <dbReference type="NCBI Taxonomy" id="4432"/>
    <lineage>
        <taxon>Eukaryota</taxon>
        <taxon>Viridiplantae</taxon>
        <taxon>Streptophyta</taxon>
        <taxon>Embryophyta</taxon>
        <taxon>Tracheophyta</taxon>
        <taxon>Spermatophyta</taxon>
        <taxon>Magnoliopsida</taxon>
        <taxon>Proteales</taxon>
        <taxon>Nelumbonaceae</taxon>
        <taxon>Nelumbo</taxon>
    </lineage>
</organism>
<dbReference type="EMBL" id="DUZY01000001">
    <property type="protein sequence ID" value="DAD25357.1"/>
    <property type="molecule type" value="Genomic_DNA"/>
</dbReference>
<gene>
    <name evidence="1" type="ORF">HUJ06_026821</name>
</gene>
<accession>A0A822XYH5</accession>
<name>A0A822XYH5_NELNU</name>
<dbReference type="AlphaFoldDB" id="A0A822XYH5"/>
<keyword evidence="2" id="KW-1185">Reference proteome</keyword>
<protein>
    <submittedName>
        <fullName evidence="1">Uncharacterized protein</fullName>
    </submittedName>
</protein>
<evidence type="ECO:0000313" key="1">
    <source>
        <dbReference type="EMBL" id="DAD25357.1"/>
    </source>
</evidence>
<sequence length="197" mass="21965">MGDSFPLKCKQRRTSANRDFPKDCGRFALRTIGGLRECDAIAIEESIIGVNSTAILELNPAIQASVVFSELEYPEFSKGSFHTKPSNLMKDVKSEAAKSFEYPDEVEAPESRTVEPLVPKALDKSKLLDMSKNLEPHASGLLGLQSLKEYQHQSFIAKDESKEISLQDYCQMIISAERSFPPACGRNAPHINWEKNT</sequence>
<proteinExistence type="predicted"/>
<evidence type="ECO:0000313" key="2">
    <source>
        <dbReference type="Proteomes" id="UP000607653"/>
    </source>
</evidence>
<dbReference type="Proteomes" id="UP000607653">
    <property type="component" value="Unassembled WGS sequence"/>
</dbReference>
<comment type="caution">
    <text evidence="1">The sequence shown here is derived from an EMBL/GenBank/DDBJ whole genome shotgun (WGS) entry which is preliminary data.</text>
</comment>
<reference evidence="1 2" key="1">
    <citation type="journal article" date="2020" name="Mol. Biol. Evol.">
        <title>Distinct Expression and Methylation Patterns for Genes with Different Fates following a Single Whole-Genome Duplication in Flowering Plants.</title>
        <authorList>
            <person name="Shi T."/>
            <person name="Rahmani R.S."/>
            <person name="Gugger P.F."/>
            <person name="Wang M."/>
            <person name="Li H."/>
            <person name="Zhang Y."/>
            <person name="Li Z."/>
            <person name="Wang Q."/>
            <person name="Van de Peer Y."/>
            <person name="Marchal K."/>
            <person name="Chen J."/>
        </authorList>
    </citation>
    <scope>NUCLEOTIDE SEQUENCE [LARGE SCALE GENOMIC DNA]</scope>
    <source>
        <tissue evidence="1">Leaf</tissue>
    </source>
</reference>